<sequence>MLWAKQRSTTKNSGAGKHMIRLFKLLIFLAIIGFVGLVGYAYVGEYFGANFSPPQDEVRTPVTLDAE</sequence>
<accession>A0A1P8MTG2</accession>
<dbReference type="KEGG" id="tom:BWR18_06075"/>
<keyword evidence="3" id="KW-1185">Reference proteome</keyword>
<dbReference type="Proteomes" id="UP000186336">
    <property type="component" value="Chromosome"/>
</dbReference>
<proteinExistence type="predicted"/>
<evidence type="ECO:0000313" key="2">
    <source>
        <dbReference type="EMBL" id="APX11292.1"/>
    </source>
</evidence>
<protein>
    <submittedName>
        <fullName evidence="2">Uncharacterized protein</fullName>
    </submittedName>
</protein>
<reference evidence="2 3" key="1">
    <citation type="submission" date="2017-01" db="EMBL/GenBank/DDBJ databases">
        <title>Complete genome of Tateyamaria omphalii DOK1-4 isolated from seawater in Dokdo.</title>
        <authorList>
            <person name="Kim J.H."/>
            <person name="Chi W.-J."/>
        </authorList>
    </citation>
    <scope>NUCLEOTIDE SEQUENCE [LARGE SCALE GENOMIC DNA]</scope>
    <source>
        <strain evidence="2 3">DOK1-4</strain>
    </source>
</reference>
<name>A0A1P8MTG2_9RHOB</name>
<keyword evidence="1" id="KW-0812">Transmembrane</keyword>
<gene>
    <name evidence="2" type="ORF">BWR18_06075</name>
</gene>
<evidence type="ECO:0000313" key="3">
    <source>
        <dbReference type="Proteomes" id="UP000186336"/>
    </source>
</evidence>
<feature type="transmembrane region" description="Helical" evidence="1">
    <location>
        <begin position="21"/>
        <end position="43"/>
    </location>
</feature>
<dbReference type="EMBL" id="CP019312">
    <property type="protein sequence ID" value="APX11292.1"/>
    <property type="molecule type" value="Genomic_DNA"/>
</dbReference>
<keyword evidence="1" id="KW-1133">Transmembrane helix</keyword>
<dbReference type="AlphaFoldDB" id="A0A1P8MTG2"/>
<keyword evidence="1" id="KW-0472">Membrane</keyword>
<evidence type="ECO:0000256" key="1">
    <source>
        <dbReference type="SAM" id="Phobius"/>
    </source>
</evidence>
<dbReference type="STRING" id="299262.BWR18_06075"/>
<organism evidence="2 3">
    <name type="scientific">Tateyamaria omphalii</name>
    <dbReference type="NCBI Taxonomy" id="299262"/>
    <lineage>
        <taxon>Bacteria</taxon>
        <taxon>Pseudomonadati</taxon>
        <taxon>Pseudomonadota</taxon>
        <taxon>Alphaproteobacteria</taxon>
        <taxon>Rhodobacterales</taxon>
        <taxon>Roseobacteraceae</taxon>
        <taxon>Tateyamaria</taxon>
    </lineage>
</organism>